<dbReference type="AlphaFoldDB" id="A0A5N5N1R8"/>
<proteinExistence type="predicted"/>
<gene>
    <name evidence="1" type="ORF">DKX38_006311</name>
</gene>
<dbReference type="EMBL" id="VDCV01000004">
    <property type="protein sequence ID" value="KAB5561354.1"/>
    <property type="molecule type" value="Genomic_DNA"/>
</dbReference>
<evidence type="ECO:0000313" key="1">
    <source>
        <dbReference type="EMBL" id="KAB5561354.1"/>
    </source>
</evidence>
<dbReference type="GO" id="GO:0009941">
    <property type="term" value="C:chloroplast envelope"/>
    <property type="evidence" value="ECO:0007669"/>
    <property type="project" value="TreeGrafter"/>
</dbReference>
<dbReference type="Proteomes" id="UP000326939">
    <property type="component" value="Chromosome 4"/>
</dbReference>
<dbReference type="PANTHER" id="PTHR36737">
    <property type="entry name" value="EXPRESSED PROTEIN"/>
    <property type="match status" value="1"/>
</dbReference>
<reference evidence="2" key="1">
    <citation type="journal article" date="2019" name="Gigascience">
        <title>De novo genome assembly of the endangered Acer yangbiense, a plant species with extremely small populations endemic to Yunnan Province, China.</title>
        <authorList>
            <person name="Yang J."/>
            <person name="Wariss H.M."/>
            <person name="Tao L."/>
            <person name="Zhang R."/>
            <person name="Yun Q."/>
            <person name="Hollingsworth P."/>
            <person name="Dao Z."/>
            <person name="Luo G."/>
            <person name="Guo H."/>
            <person name="Ma Y."/>
            <person name="Sun W."/>
        </authorList>
    </citation>
    <scope>NUCLEOTIDE SEQUENCE [LARGE SCALE GENOMIC DNA]</scope>
    <source>
        <strain evidence="2">cv. br00</strain>
    </source>
</reference>
<protein>
    <submittedName>
        <fullName evidence="1">Uncharacterized protein</fullName>
    </submittedName>
</protein>
<dbReference type="PANTHER" id="PTHR36737:SF1">
    <property type="entry name" value="EXPRESSED PROTEIN"/>
    <property type="match status" value="1"/>
</dbReference>
<comment type="caution">
    <text evidence="1">The sequence shown here is derived from an EMBL/GenBank/DDBJ whole genome shotgun (WGS) entry which is preliminary data.</text>
</comment>
<sequence>MKHPNPIGTGLATEVLVEAARPDCIVPGQITPISLVGLKWRELLMCSLIVLEYKRFRDVDQWEVYKRWIWFL</sequence>
<organism evidence="1 2">
    <name type="scientific">Salix brachista</name>
    <dbReference type="NCBI Taxonomy" id="2182728"/>
    <lineage>
        <taxon>Eukaryota</taxon>
        <taxon>Viridiplantae</taxon>
        <taxon>Streptophyta</taxon>
        <taxon>Embryophyta</taxon>
        <taxon>Tracheophyta</taxon>
        <taxon>Spermatophyta</taxon>
        <taxon>Magnoliopsida</taxon>
        <taxon>eudicotyledons</taxon>
        <taxon>Gunneridae</taxon>
        <taxon>Pentapetalae</taxon>
        <taxon>rosids</taxon>
        <taxon>fabids</taxon>
        <taxon>Malpighiales</taxon>
        <taxon>Salicaceae</taxon>
        <taxon>Saliceae</taxon>
        <taxon>Salix</taxon>
    </lineage>
</organism>
<accession>A0A5N5N1R8</accession>
<name>A0A5N5N1R8_9ROSI</name>
<evidence type="ECO:0000313" key="2">
    <source>
        <dbReference type="Proteomes" id="UP000326939"/>
    </source>
</evidence>
<keyword evidence="2" id="KW-1185">Reference proteome</keyword>